<sequence>MSVHDHHGMDYRRPAPGRPQPRPQGPSVGGLFAAWGRWVASCVWWMEHSFERARADGRPEEDTRVRIFLIMAVFCAVFACLALGAAHAALFAPRGAAGSGFNANALTRADLVDRNGQLLATNITHYGLYIDPREIWDPASAKAQLRRALPRVSAKRLDRVLGGDRRLLVLNGLTPSERSAVHALALGGVSFEPEDRRVYPLGTSAVHLIGRADTGGEGVSGSELAFDKDIRAAGAAGEDFQLSIDLRVQGVVENELAAAAEAAGAKGAVAVVTDVQTGEVLAMASWPTYDGNRRNSAPEEALLNRVTSAHYEMGSVFKSFTVAAGIDTGRADMNTLFDASQALQIGKRRIKDFHATNKVLTLEEVYLHSSNIGTSRLAVEMGGDVMRDYFQRLGLLDAAPIELKESARPSHIRKWDDSTLASLSFGYGVMVTPIQYVAAYASLANGGRYVPLTLRKGGLPNARTRQVVSPETSATMLDLMRRNVTRGSGRFADAAGLRVGGKTGSANKLVNGRYDPTHAVGSFAAVFPADGPVTAKRYTIFVLVDEPSSYPRTGGYVAAPAVGKIADRIAPFLGVERKADRWSTALGEKIPEFQDVEGDGR</sequence>
<dbReference type="InterPro" id="IPR036138">
    <property type="entry name" value="PBP_dimer_sf"/>
</dbReference>
<evidence type="ECO:0000256" key="1">
    <source>
        <dbReference type="ARBA" id="ARBA00004370"/>
    </source>
</evidence>
<dbReference type="Gene3D" id="3.40.710.10">
    <property type="entry name" value="DD-peptidase/beta-lactamase superfamily"/>
    <property type="match status" value="1"/>
</dbReference>
<evidence type="ECO:0000313" key="8">
    <source>
        <dbReference type="EMBL" id="MBB4798623.1"/>
    </source>
</evidence>
<feature type="compositionally biased region" description="Basic and acidic residues" evidence="4">
    <location>
        <begin position="1"/>
        <end position="13"/>
    </location>
</feature>
<keyword evidence="5" id="KW-1133">Transmembrane helix</keyword>
<dbReference type="GO" id="GO:0051301">
    <property type="term" value="P:cell division"/>
    <property type="evidence" value="ECO:0007669"/>
    <property type="project" value="UniProtKB-KW"/>
</dbReference>
<keyword evidence="2" id="KW-0645">Protease</keyword>
<dbReference type="Pfam" id="PF00905">
    <property type="entry name" value="Transpeptidase"/>
    <property type="match status" value="1"/>
</dbReference>
<dbReference type="GO" id="GO:0071555">
    <property type="term" value="P:cell wall organization"/>
    <property type="evidence" value="ECO:0007669"/>
    <property type="project" value="TreeGrafter"/>
</dbReference>
<evidence type="ECO:0000313" key="9">
    <source>
        <dbReference type="Proteomes" id="UP000539957"/>
    </source>
</evidence>
<dbReference type="SUPFAM" id="SSF56601">
    <property type="entry name" value="beta-lactamase/transpeptidase-like"/>
    <property type="match status" value="1"/>
</dbReference>
<feature type="domain" description="Penicillin-binding protein transpeptidase" evidence="6">
    <location>
        <begin position="269"/>
        <end position="565"/>
    </location>
</feature>
<evidence type="ECO:0000256" key="5">
    <source>
        <dbReference type="SAM" id="Phobius"/>
    </source>
</evidence>
<proteinExistence type="predicted"/>
<dbReference type="SUPFAM" id="SSF56519">
    <property type="entry name" value="Penicillin binding protein dimerisation domain"/>
    <property type="match status" value="1"/>
</dbReference>
<dbReference type="GO" id="GO:0004180">
    <property type="term" value="F:carboxypeptidase activity"/>
    <property type="evidence" value="ECO:0007669"/>
    <property type="project" value="UniProtKB-KW"/>
</dbReference>
<keyword evidence="8" id="KW-0131">Cell cycle</keyword>
<comment type="caution">
    <text evidence="8">The sequence shown here is derived from an EMBL/GenBank/DDBJ whole genome shotgun (WGS) entry which is preliminary data.</text>
</comment>
<evidence type="ECO:0000256" key="4">
    <source>
        <dbReference type="SAM" id="MobiDB-lite"/>
    </source>
</evidence>
<dbReference type="Pfam" id="PF03717">
    <property type="entry name" value="PBP_dimer"/>
    <property type="match status" value="1"/>
</dbReference>
<dbReference type="Proteomes" id="UP000539957">
    <property type="component" value="Unassembled WGS sequence"/>
</dbReference>
<dbReference type="InterPro" id="IPR012338">
    <property type="entry name" value="Beta-lactam/transpept-like"/>
</dbReference>
<dbReference type="AlphaFoldDB" id="A0A7W7IQE1"/>
<keyword evidence="8" id="KW-0132">Cell division</keyword>
<protein>
    <submittedName>
        <fullName evidence="8">Cell division protein FtsI (Penicillin-binding protein 3)</fullName>
    </submittedName>
</protein>
<dbReference type="InterPro" id="IPR050515">
    <property type="entry name" value="Beta-lactam/transpept"/>
</dbReference>
<feature type="domain" description="Penicillin-binding protein dimerisation" evidence="7">
    <location>
        <begin position="107"/>
        <end position="212"/>
    </location>
</feature>
<reference evidence="8 9" key="1">
    <citation type="submission" date="2020-08" db="EMBL/GenBank/DDBJ databases">
        <title>Functional genomics of gut bacteria from endangered species of beetles.</title>
        <authorList>
            <person name="Carlos-Shanley C."/>
        </authorList>
    </citation>
    <scope>NUCLEOTIDE SEQUENCE [LARGE SCALE GENOMIC DNA]</scope>
    <source>
        <strain evidence="8 9">S00123</strain>
    </source>
</reference>
<dbReference type="Gene3D" id="3.30.450.330">
    <property type="match status" value="1"/>
</dbReference>
<name>A0A7W7IQE1_9CAUL</name>
<evidence type="ECO:0000259" key="6">
    <source>
        <dbReference type="Pfam" id="PF00905"/>
    </source>
</evidence>
<evidence type="ECO:0000256" key="3">
    <source>
        <dbReference type="ARBA" id="ARBA00023136"/>
    </source>
</evidence>
<dbReference type="EMBL" id="JACHKY010000003">
    <property type="protein sequence ID" value="MBB4798623.1"/>
    <property type="molecule type" value="Genomic_DNA"/>
</dbReference>
<keyword evidence="9" id="KW-1185">Reference proteome</keyword>
<dbReference type="GO" id="GO:0005886">
    <property type="term" value="C:plasma membrane"/>
    <property type="evidence" value="ECO:0007669"/>
    <property type="project" value="TreeGrafter"/>
</dbReference>
<keyword evidence="5" id="KW-0812">Transmembrane</keyword>
<evidence type="ECO:0000256" key="2">
    <source>
        <dbReference type="ARBA" id="ARBA00022645"/>
    </source>
</evidence>
<dbReference type="PANTHER" id="PTHR30627">
    <property type="entry name" value="PEPTIDOGLYCAN D,D-TRANSPEPTIDASE"/>
    <property type="match status" value="1"/>
</dbReference>
<dbReference type="GO" id="GO:0008658">
    <property type="term" value="F:penicillin binding"/>
    <property type="evidence" value="ECO:0007669"/>
    <property type="project" value="InterPro"/>
</dbReference>
<feature type="transmembrane region" description="Helical" evidence="5">
    <location>
        <begin position="67"/>
        <end position="92"/>
    </location>
</feature>
<keyword evidence="2" id="KW-0378">Hydrolase</keyword>
<dbReference type="PANTHER" id="PTHR30627:SF1">
    <property type="entry name" value="PEPTIDOGLYCAN D,D-TRANSPEPTIDASE FTSI"/>
    <property type="match status" value="1"/>
</dbReference>
<evidence type="ECO:0000259" key="7">
    <source>
        <dbReference type="Pfam" id="PF03717"/>
    </source>
</evidence>
<keyword evidence="3 5" id="KW-0472">Membrane</keyword>
<organism evidence="8 9">
    <name type="scientific">Brevundimonas bullata</name>
    <dbReference type="NCBI Taxonomy" id="13160"/>
    <lineage>
        <taxon>Bacteria</taxon>
        <taxon>Pseudomonadati</taxon>
        <taxon>Pseudomonadota</taxon>
        <taxon>Alphaproteobacteria</taxon>
        <taxon>Caulobacterales</taxon>
        <taxon>Caulobacteraceae</taxon>
        <taxon>Brevundimonas</taxon>
    </lineage>
</organism>
<comment type="subcellular location">
    <subcellularLocation>
        <location evidence="1">Membrane</location>
    </subcellularLocation>
</comment>
<dbReference type="InterPro" id="IPR001460">
    <property type="entry name" value="PCN-bd_Tpept"/>
</dbReference>
<gene>
    <name evidence="8" type="ORF">HNP32_002367</name>
</gene>
<accession>A0A7W7IQE1</accession>
<dbReference type="Gene3D" id="3.90.1310.10">
    <property type="entry name" value="Penicillin-binding protein 2a (Domain 2)"/>
    <property type="match status" value="1"/>
</dbReference>
<feature type="region of interest" description="Disordered" evidence="4">
    <location>
        <begin position="1"/>
        <end position="26"/>
    </location>
</feature>
<dbReference type="InterPro" id="IPR005311">
    <property type="entry name" value="PBP_dimer"/>
</dbReference>
<keyword evidence="2" id="KW-0121">Carboxypeptidase</keyword>